<protein>
    <submittedName>
        <fullName evidence="1">Uncharacterized protein</fullName>
    </submittedName>
</protein>
<evidence type="ECO:0000313" key="1">
    <source>
        <dbReference type="EMBL" id="CAF4963311.1"/>
    </source>
</evidence>
<dbReference type="EMBL" id="CAJOBP010096339">
    <property type="protein sequence ID" value="CAF4963311.1"/>
    <property type="molecule type" value="Genomic_DNA"/>
</dbReference>
<keyword evidence="2" id="KW-1185">Reference proteome</keyword>
<feature type="non-terminal residue" evidence="1">
    <location>
        <position position="1"/>
    </location>
</feature>
<organism evidence="1 2">
    <name type="scientific">Rotaria socialis</name>
    <dbReference type="NCBI Taxonomy" id="392032"/>
    <lineage>
        <taxon>Eukaryota</taxon>
        <taxon>Metazoa</taxon>
        <taxon>Spiralia</taxon>
        <taxon>Gnathifera</taxon>
        <taxon>Rotifera</taxon>
        <taxon>Eurotatoria</taxon>
        <taxon>Bdelloidea</taxon>
        <taxon>Philodinida</taxon>
        <taxon>Philodinidae</taxon>
        <taxon>Rotaria</taxon>
    </lineage>
</organism>
<accession>A0A821YMS5</accession>
<proteinExistence type="predicted"/>
<gene>
    <name evidence="1" type="ORF">UJA718_LOCUS48363</name>
</gene>
<reference evidence="1" key="1">
    <citation type="submission" date="2021-02" db="EMBL/GenBank/DDBJ databases">
        <authorList>
            <person name="Nowell W R."/>
        </authorList>
    </citation>
    <scope>NUCLEOTIDE SEQUENCE</scope>
</reference>
<name>A0A821YMS5_9BILA</name>
<dbReference type="AlphaFoldDB" id="A0A821YMS5"/>
<evidence type="ECO:0000313" key="2">
    <source>
        <dbReference type="Proteomes" id="UP000663873"/>
    </source>
</evidence>
<dbReference type="Proteomes" id="UP000663873">
    <property type="component" value="Unassembled WGS sequence"/>
</dbReference>
<sequence length="45" mass="5083">IMQGKDARDEATQQVNAIRHTNYSQFLRDVEGLRGLRLGIVRQGA</sequence>
<comment type="caution">
    <text evidence="1">The sequence shown here is derived from an EMBL/GenBank/DDBJ whole genome shotgun (WGS) entry which is preliminary data.</text>
</comment>